<dbReference type="RefSeq" id="XP_016464660.1">
    <property type="nucleotide sequence ID" value="XM_016609174.1"/>
</dbReference>
<sequence length="277" mass="32020">MPVKFVQLIMDCVTTVSYSLLLNEGLTAKFQAKKGLIQGDPMSPYLFVLVMEADKISISLLLKRFTHFSEVSGLKANMEKSALYIFGVPKEFKEMILEEMQFTLGELPFKYLGVPLSSKKLSIQQWMPLVEKINVRINCWTAKFLSYSGRLQLLKRRSEPSRKALIAWDTICMPMSACGFNVLDIYSWNKAALCKLLWAITTKNDTLWIHNFYIKDRSVGTMSTPKHACWLVRKIFDARDWYSQKSPTDDLNSYCKQEKFSIKKLYIATRPQYQNSP</sequence>
<dbReference type="PaxDb" id="4097-A0A1S3ZJI3"/>
<dbReference type="STRING" id="4097.A0A1S3ZJI3"/>
<dbReference type="KEGG" id="nta:107787583"/>
<protein>
    <submittedName>
        <fullName evidence="1">Uncharacterized protein</fullName>
    </submittedName>
</protein>
<organism evidence="1">
    <name type="scientific">Nicotiana tabacum</name>
    <name type="common">Common tobacco</name>
    <dbReference type="NCBI Taxonomy" id="4097"/>
    <lineage>
        <taxon>Eukaryota</taxon>
        <taxon>Viridiplantae</taxon>
        <taxon>Streptophyta</taxon>
        <taxon>Embryophyta</taxon>
        <taxon>Tracheophyta</taxon>
        <taxon>Spermatophyta</taxon>
        <taxon>Magnoliopsida</taxon>
        <taxon>eudicotyledons</taxon>
        <taxon>Gunneridae</taxon>
        <taxon>Pentapetalae</taxon>
        <taxon>asterids</taxon>
        <taxon>lamiids</taxon>
        <taxon>Solanales</taxon>
        <taxon>Solanaceae</taxon>
        <taxon>Nicotianoideae</taxon>
        <taxon>Nicotianeae</taxon>
        <taxon>Nicotiana</taxon>
    </lineage>
</organism>
<gene>
    <name evidence="1" type="primary">LOC107787583</name>
</gene>
<dbReference type="OrthoDB" id="1284866at2759"/>
<dbReference type="PANTHER" id="PTHR33116">
    <property type="entry name" value="REVERSE TRANSCRIPTASE ZINC-BINDING DOMAIN-CONTAINING PROTEIN-RELATED-RELATED"/>
    <property type="match status" value="1"/>
</dbReference>
<evidence type="ECO:0000313" key="1">
    <source>
        <dbReference type="RefSeq" id="XP_016464660.1"/>
    </source>
</evidence>
<reference evidence="1" key="1">
    <citation type="submission" date="2025-08" db="UniProtKB">
        <authorList>
            <consortium name="RefSeq"/>
        </authorList>
    </citation>
    <scope>IDENTIFICATION</scope>
</reference>
<proteinExistence type="predicted"/>
<dbReference type="AlphaFoldDB" id="A0A1S3ZJI3"/>
<dbReference type="PANTHER" id="PTHR33116:SF66">
    <property type="entry name" value="REVERSE TRANSCRIPTASE ZINC-BINDING DOMAIN-CONTAINING PROTEIN"/>
    <property type="match status" value="1"/>
</dbReference>
<accession>A0A1S3ZJI3</accession>
<name>A0A1S3ZJI3_TOBAC</name>